<feature type="region of interest" description="Disordered" evidence="11">
    <location>
        <begin position="31"/>
        <end position="56"/>
    </location>
</feature>
<dbReference type="Gene3D" id="3.10.50.40">
    <property type="match status" value="1"/>
</dbReference>
<evidence type="ECO:0000313" key="14">
    <source>
        <dbReference type="EMBL" id="GFO95603.1"/>
    </source>
</evidence>
<name>A0AAI9K507_9FIRM</name>
<dbReference type="InterPro" id="IPR008880">
    <property type="entry name" value="Trigger_fac_C"/>
</dbReference>
<dbReference type="GO" id="GO:0051301">
    <property type="term" value="P:cell division"/>
    <property type="evidence" value="ECO:0007669"/>
    <property type="project" value="UniProtKB-KW"/>
</dbReference>
<evidence type="ECO:0000256" key="11">
    <source>
        <dbReference type="SAM" id="MobiDB-lite"/>
    </source>
</evidence>
<evidence type="ECO:0000256" key="4">
    <source>
        <dbReference type="ARBA" id="ARBA00022618"/>
    </source>
</evidence>
<dbReference type="InterPro" id="IPR027304">
    <property type="entry name" value="Trigger_fact/SurA_dom_sf"/>
</dbReference>
<dbReference type="GO" id="GO:0005737">
    <property type="term" value="C:cytoplasm"/>
    <property type="evidence" value="ECO:0007669"/>
    <property type="project" value="UniProtKB-SubCell"/>
</dbReference>
<dbReference type="GO" id="GO:0003755">
    <property type="term" value="F:peptidyl-prolyl cis-trans isomerase activity"/>
    <property type="evidence" value="ECO:0007669"/>
    <property type="project" value="UniProtKB-KW"/>
</dbReference>
<comment type="function">
    <text evidence="9">Involved in protein export. Acts as a chaperone by maintaining the newly synthesized protein in an open conformation. Functions as a peptidyl-prolyl cis-trans isomerase.</text>
</comment>
<dbReference type="Proteomes" id="UP000660047">
    <property type="component" value="Unassembled WGS sequence"/>
</dbReference>
<dbReference type="InterPro" id="IPR005215">
    <property type="entry name" value="Trig_fac"/>
</dbReference>
<evidence type="ECO:0000256" key="12">
    <source>
        <dbReference type="SAM" id="SignalP"/>
    </source>
</evidence>
<accession>A0AAI9K507</accession>
<dbReference type="Pfam" id="PF05698">
    <property type="entry name" value="Trigger_C"/>
    <property type="match status" value="1"/>
</dbReference>
<evidence type="ECO:0000256" key="8">
    <source>
        <dbReference type="ARBA" id="ARBA00023306"/>
    </source>
</evidence>
<dbReference type="RefSeq" id="WP_015533703.1">
    <property type="nucleotide sequence ID" value="NZ_BLYL01000022.1"/>
</dbReference>
<dbReference type="Gene3D" id="1.10.3120.10">
    <property type="entry name" value="Trigger factor, C-terminal domain"/>
    <property type="match status" value="1"/>
</dbReference>
<evidence type="ECO:0000256" key="9">
    <source>
        <dbReference type="ARBA" id="ARBA00024849"/>
    </source>
</evidence>
<dbReference type="SUPFAM" id="SSF54534">
    <property type="entry name" value="FKBP-like"/>
    <property type="match status" value="1"/>
</dbReference>
<dbReference type="Pfam" id="PF00254">
    <property type="entry name" value="FKBP_C"/>
    <property type="match status" value="1"/>
</dbReference>
<evidence type="ECO:0000256" key="6">
    <source>
        <dbReference type="ARBA" id="ARBA00023186"/>
    </source>
</evidence>
<feature type="signal peptide" evidence="12">
    <location>
        <begin position="1"/>
        <end position="23"/>
    </location>
</feature>
<dbReference type="InterPro" id="IPR001179">
    <property type="entry name" value="PPIase_FKBP_dom"/>
</dbReference>
<evidence type="ECO:0000256" key="3">
    <source>
        <dbReference type="ARBA" id="ARBA00005464"/>
    </source>
</evidence>
<feature type="compositionally biased region" description="Acidic residues" evidence="11">
    <location>
        <begin position="400"/>
        <end position="409"/>
    </location>
</feature>
<evidence type="ECO:0000313" key="15">
    <source>
        <dbReference type="Proteomes" id="UP000660047"/>
    </source>
</evidence>
<dbReference type="AlphaFoldDB" id="A0AAI9K507"/>
<reference evidence="14" key="1">
    <citation type="submission" date="2020-06" db="EMBL/GenBank/DDBJ databases">
        <title>Characterization of fructooligosaccharide metabolism and fructooligosaccharide-degrading enzymes in human commensal butyrate producers.</title>
        <authorList>
            <person name="Tanno H."/>
            <person name="Fujii T."/>
            <person name="Hirano K."/>
            <person name="Maeno S."/>
            <person name="Tonozuka T."/>
            <person name="Sakamoto M."/>
            <person name="Ohkuma M."/>
            <person name="Tochio T."/>
            <person name="Endo A."/>
        </authorList>
    </citation>
    <scope>NUCLEOTIDE SEQUENCE</scope>
    <source>
        <strain evidence="14">JCM 31265</strain>
    </source>
</reference>
<feature type="region of interest" description="Disordered" evidence="11">
    <location>
        <begin position="386"/>
        <end position="409"/>
    </location>
</feature>
<organism evidence="14 15">
    <name type="scientific">Coprococcus eutactus</name>
    <dbReference type="NCBI Taxonomy" id="33043"/>
    <lineage>
        <taxon>Bacteria</taxon>
        <taxon>Bacillati</taxon>
        <taxon>Bacillota</taxon>
        <taxon>Clostridia</taxon>
        <taxon>Lachnospirales</taxon>
        <taxon>Lachnospiraceae</taxon>
        <taxon>Coprococcus</taxon>
    </lineage>
</organism>
<dbReference type="NCBIfam" id="TIGR00115">
    <property type="entry name" value="tig"/>
    <property type="match status" value="1"/>
</dbReference>
<feature type="chain" id="PRO_5042477955" description="peptidylprolyl isomerase" evidence="12">
    <location>
        <begin position="24"/>
        <end position="409"/>
    </location>
</feature>
<dbReference type="GO" id="GO:0015031">
    <property type="term" value="P:protein transport"/>
    <property type="evidence" value="ECO:0007669"/>
    <property type="project" value="InterPro"/>
</dbReference>
<comment type="subcellular location">
    <subcellularLocation>
        <location evidence="2">Cytoplasm</location>
    </subcellularLocation>
</comment>
<keyword evidence="8" id="KW-0131">Cell cycle</keyword>
<feature type="domain" description="PPIase FKBP-type" evidence="13">
    <location>
        <begin position="118"/>
        <end position="215"/>
    </location>
</feature>
<dbReference type="SUPFAM" id="SSF109998">
    <property type="entry name" value="Triger factor/SurA peptide-binding domain-like"/>
    <property type="match status" value="1"/>
</dbReference>
<dbReference type="EC" id="5.2.1.8" evidence="10"/>
<dbReference type="PROSITE" id="PS51257">
    <property type="entry name" value="PROKAR_LIPOPROTEIN"/>
    <property type="match status" value="1"/>
</dbReference>
<comment type="caution">
    <text evidence="14">The sequence shown here is derived from an EMBL/GenBank/DDBJ whole genome shotgun (WGS) entry which is preliminary data.</text>
</comment>
<protein>
    <recommendedName>
        <fullName evidence="10">peptidylprolyl isomerase</fullName>
        <ecNumber evidence="10">5.2.1.8</ecNumber>
    </recommendedName>
</protein>
<dbReference type="GO" id="GO:0006457">
    <property type="term" value="P:protein folding"/>
    <property type="evidence" value="ECO:0007669"/>
    <property type="project" value="InterPro"/>
</dbReference>
<keyword evidence="5 10" id="KW-0697">Rotamase</keyword>
<dbReference type="FunFam" id="3.10.50.40:FF:000001">
    <property type="entry name" value="Trigger factor"/>
    <property type="match status" value="1"/>
</dbReference>
<feature type="compositionally biased region" description="Low complexity" evidence="11">
    <location>
        <begin position="386"/>
        <end position="399"/>
    </location>
</feature>
<proteinExistence type="inferred from homology"/>
<keyword evidence="7 10" id="KW-0413">Isomerase</keyword>
<gene>
    <name evidence="14" type="ORF">COEU31_26490</name>
</gene>
<comment type="catalytic activity">
    <reaction evidence="1 10">
        <text>[protein]-peptidylproline (omega=180) = [protein]-peptidylproline (omega=0)</text>
        <dbReference type="Rhea" id="RHEA:16237"/>
        <dbReference type="Rhea" id="RHEA-COMP:10747"/>
        <dbReference type="Rhea" id="RHEA-COMP:10748"/>
        <dbReference type="ChEBI" id="CHEBI:83833"/>
        <dbReference type="ChEBI" id="CHEBI:83834"/>
        <dbReference type="EC" id="5.2.1.8"/>
    </reaction>
</comment>
<evidence type="ECO:0000256" key="7">
    <source>
        <dbReference type="ARBA" id="ARBA00023235"/>
    </source>
</evidence>
<keyword evidence="6" id="KW-0143">Chaperone</keyword>
<dbReference type="InterPro" id="IPR046357">
    <property type="entry name" value="PPIase_dom_sf"/>
</dbReference>
<dbReference type="PIRSF" id="PIRSF003095">
    <property type="entry name" value="Trigger_factor"/>
    <property type="match status" value="1"/>
</dbReference>
<keyword evidence="4" id="KW-0132">Cell division</keyword>
<comment type="similarity">
    <text evidence="3">Belongs to the FKBP-type PPIase family. Tig subfamily.</text>
</comment>
<dbReference type="EMBL" id="BLYL01000022">
    <property type="protein sequence ID" value="GFO95603.1"/>
    <property type="molecule type" value="Genomic_DNA"/>
</dbReference>
<dbReference type="PROSITE" id="PS50059">
    <property type="entry name" value="FKBP_PPIASE"/>
    <property type="match status" value="1"/>
</dbReference>
<evidence type="ECO:0000259" key="13">
    <source>
        <dbReference type="PROSITE" id="PS50059"/>
    </source>
</evidence>
<keyword evidence="12" id="KW-0732">Signal</keyword>
<sequence length="409" mass="44520">MRKFNKGCAVVLALALSMSFMTGCGDSNGTSGKLDNTASKATSSDATESADNSSEEFASIEDMVDQYAADVTLGEYKGMEYEEKGTDVTDDEVQAKVDSFVNGLATFDKDTTSEAKNGDTVNIDFVGTVDGEEFDGGNTNGSGYDLVLGSGSFIDNFEDQIVGHKPGETFTVNVTFPENYGKDELNGKAAKFETTLNYIKIDKPATYNDELVANNTSYKTTAEYEASVREQLKQDKEDSALASAQNEVMVAVINNSTIENISADDVQANADKIITSIKTQAETNGIEYDTYIYYYYGYDDSAAFEQYVQQVCEESQKERMVVCAIAKKENISVTDDEADKYIADYATKNSVDESTLRQNLTDVEIKYNALAEKVMNFLMDNAKATTGATTEAAETTESTEAADAEQAEE</sequence>
<evidence type="ECO:0000256" key="1">
    <source>
        <dbReference type="ARBA" id="ARBA00000971"/>
    </source>
</evidence>
<dbReference type="InterPro" id="IPR037041">
    <property type="entry name" value="Trigger_fac_C_sf"/>
</dbReference>
<evidence type="ECO:0000256" key="5">
    <source>
        <dbReference type="ARBA" id="ARBA00023110"/>
    </source>
</evidence>
<evidence type="ECO:0000256" key="2">
    <source>
        <dbReference type="ARBA" id="ARBA00004496"/>
    </source>
</evidence>
<evidence type="ECO:0000256" key="10">
    <source>
        <dbReference type="PROSITE-ProRule" id="PRU00277"/>
    </source>
</evidence>